<dbReference type="Pfam" id="PF02597">
    <property type="entry name" value="ThiS"/>
    <property type="match status" value="1"/>
</dbReference>
<dbReference type="Gene3D" id="3.10.20.30">
    <property type="match status" value="1"/>
</dbReference>
<proteinExistence type="predicted"/>
<protein>
    <submittedName>
        <fullName evidence="1">MoaD/ThiS family protein</fullName>
    </submittedName>
</protein>
<accession>A0ABW8Q571</accession>
<name>A0ABW8Q571_9NEIS</name>
<gene>
    <name evidence="1" type="ORF">ACI43T_09560</name>
</gene>
<reference evidence="1 2" key="1">
    <citation type="submission" date="2024-11" db="EMBL/GenBank/DDBJ databases">
        <authorList>
            <person name="Mikucki A.G."/>
            <person name="Kahler C.M."/>
        </authorList>
    </citation>
    <scope>NUCLEOTIDE SEQUENCE [LARGE SCALE GENOMIC DNA]</scope>
    <source>
        <strain evidence="1 2">EXNM717</strain>
    </source>
</reference>
<sequence>MITILYFGVLKQQLGVAQEQVAWGGGTGRELLHLLQRRGGAWAEALEEDRIFRLAVDKQIVGWDVRIPDGAEVGLLPPVTGG</sequence>
<dbReference type="EMBL" id="JBJGEB010000010">
    <property type="protein sequence ID" value="MFK7642733.1"/>
    <property type="molecule type" value="Genomic_DNA"/>
</dbReference>
<dbReference type="InterPro" id="IPR012675">
    <property type="entry name" value="Beta-grasp_dom_sf"/>
</dbReference>
<dbReference type="Proteomes" id="UP001621964">
    <property type="component" value="Unassembled WGS sequence"/>
</dbReference>
<evidence type="ECO:0000313" key="2">
    <source>
        <dbReference type="Proteomes" id="UP001621964"/>
    </source>
</evidence>
<dbReference type="InterPro" id="IPR003749">
    <property type="entry name" value="ThiS/MoaD-like"/>
</dbReference>
<evidence type="ECO:0000313" key="1">
    <source>
        <dbReference type="EMBL" id="MFK7642733.1"/>
    </source>
</evidence>
<organism evidence="1 2">
    <name type="scientific">Neisseria oralis</name>
    <dbReference type="NCBI Taxonomy" id="1107316"/>
    <lineage>
        <taxon>Bacteria</taxon>
        <taxon>Pseudomonadati</taxon>
        <taxon>Pseudomonadota</taxon>
        <taxon>Betaproteobacteria</taxon>
        <taxon>Neisseriales</taxon>
        <taxon>Neisseriaceae</taxon>
        <taxon>Neisseria</taxon>
    </lineage>
</organism>
<dbReference type="CDD" id="cd00754">
    <property type="entry name" value="Ubl_MoaD"/>
    <property type="match status" value="1"/>
</dbReference>
<keyword evidence="2" id="KW-1185">Reference proteome</keyword>
<dbReference type="InterPro" id="IPR016155">
    <property type="entry name" value="Mopterin_synth/thiamin_S_b"/>
</dbReference>
<dbReference type="SUPFAM" id="SSF54285">
    <property type="entry name" value="MoaD/ThiS"/>
    <property type="match status" value="1"/>
</dbReference>
<comment type="caution">
    <text evidence="1">The sequence shown here is derived from an EMBL/GenBank/DDBJ whole genome shotgun (WGS) entry which is preliminary data.</text>
</comment>
<dbReference type="RefSeq" id="WP_405386736.1">
    <property type="nucleotide sequence ID" value="NZ_JBJGEB010000010.1"/>
</dbReference>